<dbReference type="GO" id="GO:0016757">
    <property type="term" value="F:glycosyltransferase activity"/>
    <property type="evidence" value="ECO:0007669"/>
    <property type="project" value="InterPro"/>
</dbReference>
<proteinExistence type="predicted"/>
<organism evidence="3 4">
    <name type="scientific">Chaetoceros tenuissimus</name>
    <dbReference type="NCBI Taxonomy" id="426638"/>
    <lineage>
        <taxon>Eukaryota</taxon>
        <taxon>Sar</taxon>
        <taxon>Stramenopiles</taxon>
        <taxon>Ochrophyta</taxon>
        <taxon>Bacillariophyta</taxon>
        <taxon>Coscinodiscophyceae</taxon>
        <taxon>Chaetocerotophycidae</taxon>
        <taxon>Chaetocerotales</taxon>
        <taxon>Chaetocerotaceae</taxon>
        <taxon>Chaetoceros</taxon>
    </lineage>
</organism>
<evidence type="ECO:0000313" key="4">
    <source>
        <dbReference type="Proteomes" id="UP001054902"/>
    </source>
</evidence>
<name>A0AAD3HEV8_9STRA</name>
<dbReference type="Pfam" id="PF04577">
    <property type="entry name" value="Glyco_transf_61"/>
    <property type="match status" value="1"/>
</dbReference>
<dbReference type="InterPro" id="IPR049625">
    <property type="entry name" value="Glyco_transf_61_cat"/>
</dbReference>
<reference evidence="3 4" key="1">
    <citation type="journal article" date="2021" name="Sci. Rep.">
        <title>The genome of the diatom Chaetoceros tenuissimus carries an ancient integrated fragment of an extant virus.</title>
        <authorList>
            <person name="Hongo Y."/>
            <person name="Kimura K."/>
            <person name="Takaki Y."/>
            <person name="Yoshida Y."/>
            <person name="Baba S."/>
            <person name="Kobayashi G."/>
            <person name="Nagasaki K."/>
            <person name="Hano T."/>
            <person name="Tomaru Y."/>
        </authorList>
    </citation>
    <scope>NUCLEOTIDE SEQUENCE [LARGE SCALE GENOMIC DNA]</scope>
    <source>
        <strain evidence="3 4">NIES-3715</strain>
    </source>
</reference>
<feature type="region of interest" description="Disordered" evidence="1">
    <location>
        <begin position="52"/>
        <end position="77"/>
    </location>
</feature>
<gene>
    <name evidence="3" type="ORF">CTEN210_17546</name>
</gene>
<feature type="compositionally biased region" description="Polar residues" evidence="1">
    <location>
        <begin position="53"/>
        <end position="63"/>
    </location>
</feature>
<evidence type="ECO:0000259" key="2">
    <source>
        <dbReference type="Pfam" id="PF04577"/>
    </source>
</evidence>
<comment type="caution">
    <text evidence="3">The sequence shown here is derived from an EMBL/GenBank/DDBJ whole genome shotgun (WGS) entry which is preliminary data.</text>
</comment>
<feature type="domain" description="Glycosyltransferase 61 catalytic" evidence="2">
    <location>
        <begin position="345"/>
        <end position="442"/>
    </location>
</feature>
<dbReference type="EMBL" id="BLLK01000069">
    <property type="protein sequence ID" value="GFH61070.1"/>
    <property type="molecule type" value="Genomic_DNA"/>
</dbReference>
<evidence type="ECO:0000256" key="1">
    <source>
        <dbReference type="SAM" id="MobiDB-lite"/>
    </source>
</evidence>
<dbReference type="Proteomes" id="UP001054902">
    <property type="component" value="Unassembled WGS sequence"/>
</dbReference>
<sequence>MAIKSSSLFKIVAGVCALFFLGQVLFMMQPKYSLDDAIKGYEIGKDHEISAPQRVSQSVSYPDQNIREKGEPSGPSDGTFNSFPIYHKKYTQGFHSNSHCIGENFRQDAWKYRSCQFQNLCFDTSSMKFVLFASQEQYELEKALKHEHLTDFSPASSMNTTLSVGAINPKWGKEHALLEWYPELRPVEEIVNTGYYQLQTDKVLIPWHSMAGFNPGHLVWDDFLPLYTLLTSFDLLQKELVLIRYDLTLAQWASCQRQYTKCAPILKKFLPLIGTQLDKTTNQNETALVLNGEQRSKYICAPNGAAGLGMLSDHGLKLHGWSPKDYEYAYNIGRGGQMLQFRNWMMAKLGVQQPRKIHSPPYRIIVSVGSSKSPNRNVSFKKHIELLKEKLGGKYEMDIMPVQFKTMTMKEQLELVSEASLFITMCGGGAVTAMFLPKGASLLAYFNEKDGHGGTPARLDWDLLNNLGYLRVHWLPRPQESIAAARRHRNPPPGQHDYDAFIKLVDHELDVISHNNDY</sequence>
<evidence type="ECO:0000313" key="3">
    <source>
        <dbReference type="EMBL" id="GFH61070.1"/>
    </source>
</evidence>
<keyword evidence="4" id="KW-1185">Reference proteome</keyword>
<accession>A0AAD3HEV8</accession>
<dbReference type="AlphaFoldDB" id="A0AAD3HEV8"/>
<protein>
    <recommendedName>
        <fullName evidence="2">Glycosyltransferase 61 catalytic domain-containing protein</fullName>
    </recommendedName>
</protein>